<evidence type="ECO:0000259" key="2">
    <source>
        <dbReference type="Pfam" id="PF14534"/>
    </source>
</evidence>
<feature type="domain" description="DUF4440" evidence="2">
    <location>
        <begin position="38"/>
        <end position="150"/>
    </location>
</feature>
<dbReference type="Gene3D" id="3.10.450.50">
    <property type="match status" value="1"/>
</dbReference>
<dbReference type="RefSeq" id="WP_051567984.1">
    <property type="nucleotide sequence ID" value="NZ_FOHT01000001.1"/>
</dbReference>
<dbReference type="Proteomes" id="UP000023772">
    <property type="component" value="Chromosome"/>
</dbReference>
<evidence type="ECO:0000313" key="3">
    <source>
        <dbReference type="EMBL" id="AHW60898.1"/>
    </source>
</evidence>
<dbReference type="InterPro" id="IPR032710">
    <property type="entry name" value="NTF2-like_dom_sf"/>
</dbReference>
<dbReference type="HOGENOM" id="CLU_130417_1_0_10"/>
<gene>
    <name evidence="3" type="ORF">FH5T_18100</name>
    <name evidence="4" type="ORF">SAMN05444285_10167</name>
</gene>
<dbReference type="KEGG" id="dori:FH5T_18100"/>
<accession>X5DDG9</accession>
<keyword evidence="5" id="KW-1185">Reference proteome</keyword>
<reference evidence="3 5" key="1">
    <citation type="submission" date="2014-03" db="EMBL/GenBank/DDBJ databases">
        <title>Complete genome sequence of a deeply braunched marine Bacteroidia bacterium Draconibacterium orientale type strain FH5T.</title>
        <authorList>
            <person name="Li X."/>
            <person name="Wang X."/>
            <person name="Xie Z."/>
            <person name="Du Z."/>
            <person name="Chen G."/>
        </authorList>
    </citation>
    <scope>NUCLEOTIDE SEQUENCE [LARGE SCALE GENOMIC DNA]</scope>
    <source>
        <strain evidence="3 5">FH5</strain>
    </source>
</reference>
<dbReference type="eggNOG" id="COG4319">
    <property type="taxonomic scope" value="Bacteria"/>
</dbReference>
<dbReference type="EMBL" id="FOHT01000001">
    <property type="protein sequence ID" value="SES64692.1"/>
    <property type="molecule type" value="Genomic_DNA"/>
</dbReference>
<dbReference type="Pfam" id="PF14534">
    <property type="entry name" value="DUF4440"/>
    <property type="match status" value="1"/>
</dbReference>
<feature type="signal peptide" evidence="1">
    <location>
        <begin position="1"/>
        <end position="25"/>
    </location>
</feature>
<evidence type="ECO:0000313" key="4">
    <source>
        <dbReference type="EMBL" id="SES64692.1"/>
    </source>
</evidence>
<keyword evidence="1" id="KW-0732">Signal</keyword>
<organism evidence="4 6">
    <name type="scientific">Draconibacterium orientale</name>
    <dbReference type="NCBI Taxonomy" id="1168034"/>
    <lineage>
        <taxon>Bacteria</taxon>
        <taxon>Pseudomonadati</taxon>
        <taxon>Bacteroidota</taxon>
        <taxon>Bacteroidia</taxon>
        <taxon>Marinilabiliales</taxon>
        <taxon>Prolixibacteraceae</taxon>
        <taxon>Draconibacterium</taxon>
    </lineage>
</organism>
<protein>
    <submittedName>
        <fullName evidence="3">Membrane protein</fullName>
    </submittedName>
    <submittedName>
        <fullName evidence="4">SnoaL-like domain-containing protein</fullName>
    </submittedName>
</protein>
<dbReference type="InterPro" id="IPR027843">
    <property type="entry name" value="DUF4440"/>
</dbReference>
<dbReference type="SUPFAM" id="SSF54427">
    <property type="entry name" value="NTF2-like"/>
    <property type="match status" value="1"/>
</dbReference>
<evidence type="ECO:0000313" key="5">
    <source>
        <dbReference type="Proteomes" id="UP000023772"/>
    </source>
</evidence>
<name>X5DDG9_9BACT</name>
<evidence type="ECO:0000313" key="6">
    <source>
        <dbReference type="Proteomes" id="UP000181981"/>
    </source>
</evidence>
<sequence>MKKGWFIFVVSILVATVLNTQKAAAFDKTQKDIEAVKNVIEAYKKSINLADTTLAATFWLTTSEASFIHPKGHEKGWEEIKSGIYGMFGSRFSKRDLKSYNETIQLYGDMAVVEFYWIYDAVFNGENPESMQSKGRETQVLKKIGEEWRIVHVHYSGMPKNGEREGF</sequence>
<dbReference type="EMBL" id="CP007451">
    <property type="protein sequence ID" value="AHW60898.1"/>
    <property type="molecule type" value="Genomic_DNA"/>
</dbReference>
<proteinExistence type="predicted"/>
<feature type="chain" id="PRO_5010514978" evidence="1">
    <location>
        <begin position="26"/>
        <end position="167"/>
    </location>
</feature>
<dbReference type="Proteomes" id="UP000181981">
    <property type="component" value="Unassembled WGS sequence"/>
</dbReference>
<reference evidence="4 6" key="2">
    <citation type="submission" date="2016-10" db="EMBL/GenBank/DDBJ databases">
        <authorList>
            <person name="de Groot N.N."/>
        </authorList>
    </citation>
    <scope>NUCLEOTIDE SEQUENCE [LARGE SCALE GENOMIC DNA]</scope>
    <source>
        <strain evidence="4 6">DSM 25947</strain>
    </source>
</reference>
<evidence type="ECO:0000256" key="1">
    <source>
        <dbReference type="SAM" id="SignalP"/>
    </source>
</evidence>
<dbReference type="STRING" id="1168034.FH5T_18100"/>
<dbReference type="OrthoDB" id="8432779at2"/>
<dbReference type="AlphaFoldDB" id="X5DDG9"/>